<proteinExistence type="predicted"/>
<reference evidence="2" key="1">
    <citation type="journal article" date="2021" name="Proc. Natl. Acad. Sci. U.S.A.">
        <title>A Catalog of Tens of Thousands of Viruses from Human Metagenomes Reveals Hidden Associations with Chronic Diseases.</title>
        <authorList>
            <person name="Tisza M.J."/>
            <person name="Buck C.B."/>
        </authorList>
    </citation>
    <scope>NUCLEOTIDE SEQUENCE</scope>
    <source>
        <strain evidence="2">CtDYl1</strain>
    </source>
</reference>
<name>A0A8S5R9V2_9VIRU</name>
<dbReference type="EMBL" id="BK015846">
    <property type="protein sequence ID" value="DAE27939.1"/>
    <property type="molecule type" value="Genomic_DNA"/>
</dbReference>
<protein>
    <submittedName>
        <fullName evidence="2">Uncharacterized protein</fullName>
    </submittedName>
</protein>
<feature type="compositionally biased region" description="Polar residues" evidence="1">
    <location>
        <begin position="106"/>
        <end position="116"/>
    </location>
</feature>
<feature type="compositionally biased region" description="Basic residues" evidence="1">
    <location>
        <begin position="86"/>
        <end position="100"/>
    </location>
</feature>
<evidence type="ECO:0000256" key="1">
    <source>
        <dbReference type="SAM" id="MobiDB-lite"/>
    </source>
</evidence>
<organism evidence="2">
    <name type="scientific">virus sp. ctDYl1</name>
    <dbReference type="NCBI Taxonomy" id="2826795"/>
    <lineage>
        <taxon>Viruses</taxon>
    </lineage>
</organism>
<feature type="region of interest" description="Disordered" evidence="1">
    <location>
        <begin position="86"/>
        <end position="116"/>
    </location>
</feature>
<sequence length="116" mass="13142">MGEKDELKHFFTCNGKVIETIPEISISDGVVIEGGILHRNEDGTLCSIGKPLSIELECKLSNELFWTLVAPNRINQNNFRKKHGIPKRRKINGSRKNKRLSRMEDTSTTGTCQRNC</sequence>
<accession>A0A8S5R9V2</accession>
<evidence type="ECO:0000313" key="2">
    <source>
        <dbReference type="EMBL" id="DAE27939.1"/>
    </source>
</evidence>